<evidence type="ECO:0008006" key="17">
    <source>
        <dbReference type="Google" id="ProtNLM"/>
    </source>
</evidence>
<evidence type="ECO:0000256" key="12">
    <source>
        <dbReference type="SAM" id="SignalP"/>
    </source>
</evidence>
<evidence type="ECO:0000313" key="16">
    <source>
        <dbReference type="Proteomes" id="UP000024635"/>
    </source>
</evidence>
<dbReference type="SUPFAM" id="SSF55486">
    <property type="entry name" value="Metalloproteases ('zincins'), catalytic domain"/>
    <property type="match status" value="2"/>
</dbReference>
<evidence type="ECO:0000259" key="14">
    <source>
        <dbReference type="PROSITE" id="PS50900"/>
    </source>
</evidence>
<evidence type="ECO:0000256" key="11">
    <source>
        <dbReference type="PROSITE-ProRule" id="PRU00276"/>
    </source>
</evidence>
<feature type="signal peptide" evidence="12">
    <location>
        <begin position="1"/>
        <end position="21"/>
    </location>
</feature>
<evidence type="ECO:0000259" key="13">
    <source>
        <dbReference type="PROSITE" id="PS50215"/>
    </source>
</evidence>
<evidence type="ECO:0000256" key="5">
    <source>
        <dbReference type="ARBA" id="ARBA00022729"/>
    </source>
</evidence>
<reference evidence="16" key="1">
    <citation type="journal article" date="2015" name="Nat. Genet.">
        <title>The genome and transcriptome of the zoonotic hookworm Ancylostoma ceylanicum identify infection-specific gene families.</title>
        <authorList>
            <person name="Schwarz E.M."/>
            <person name="Hu Y."/>
            <person name="Antoshechkin I."/>
            <person name="Miller M.M."/>
            <person name="Sternberg P.W."/>
            <person name="Aroian R.V."/>
        </authorList>
    </citation>
    <scope>NUCLEOTIDE SEQUENCE</scope>
    <source>
        <strain evidence="16">HY135</strain>
    </source>
</reference>
<keyword evidence="5 12" id="KW-0732">Signal</keyword>
<organism evidence="15 16">
    <name type="scientific">Ancylostoma ceylanicum</name>
    <dbReference type="NCBI Taxonomy" id="53326"/>
    <lineage>
        <taxon>Eukaryota</taxon>
        <taxon>Metazoa</taxon>
        <taxon>Ecdysozoa</taxon>
        <taxon>Nematoda</taxon>
        <taxon>Chromadorea</taxon>
        <taxon>Rhabditida</taxon>
        <taxon>Rhabditina</taxon>
        <taxon>Rhabditomorpha</taxon>
        <taxon>Strongyloidea</taxon>
        <taxon>Ancylostomatidae</taxon>
        <taxon>Ancylostomatinae</taxon>
        <taxon>Ancylostoma</taxon>
    </lineage>
</organism>
<dbReference type="AlphaFoldDB" id="A0A016WZZ6"/>
<dbReference type="PANTHER" id="PTHR11905:SF159">
    <property type="entry name" value="ADAM METALLOPROTEASE"/>
    <property type="match status" value="1"/>
</dbReference>
<evidence type="ECO:0000256" key="3">
    <source>
        <dbReference type="ARBA" id="ARBA00022670"/>
    </source>
</evidence>
<feature type="binding site" evidence="11">
    <location>
        <position position="357"/>
    </location>
    <ligand>
        <name>Zn(2+)</name>
        <dbReference type="ChEBI" id="CHEBI:29105"/>
        <note>catalytic</note>
    </ligand>
</feature>
<keyword evidence="4 11" id="KW-0479">Metal-binding</keyword>
<dbReference type="Pfam" id="PF17771">
    <property type="entry name" value="ADAMTS_CR_2"/>
    <property type="match status" value="1"/>
</dbReference>
<evidence type="ECO:0000256" key="6">
    <source>
        <dbReference type="ARBA" id="ARBA00022801"/>
    </source>
</evidence>
<accession>A0A016WZZ6</accession>
<keyword evidence="16" id="KW-1185">Reference proteome</keyword>
<proteinExistence type="predicted"/>
<evidence type="ECO:0000256" key="2">
    <source>
        <dbReference type="ARBA" id="ARBA00022530"/>
    </source>
</evidence>
<dbReference type="STRING" id="53326.A0A016WZZ6"/>
<comment type="subcellular location">
    <subcellularLocation>
        <location evidence="1">Secreted</location>
        <location evidence="1">Extracellular space</location>
        <location evidence="1">Extracellular matrix</location>
    </subcellularLocation>
</comment>
<evidence type="ECO:0000256" key="8">
    <source>
        <dbReference type="ARBA" id="ARBA00023049"/>
    </source>
</evidence>
<keyword evidence="3" id="KW-0645">Protease</keyword>
<evidence type="ECO:0000256" key="4">
    <source>
        <dbReference type="ARBA" id="ARBA00022723"/>
    </source>
</evidence>
<comment type="caution">
    <text evidence="11">Lacks conserved residue(s) required for the propagation of feature annotation.</text>
</comment>
<keyword evidence="9" id="KW-1015">Disulfide bond</keyword>
<feature type="active site" evidence="11">
    <location>
        <position position="254"/>
    </location>
</feature>
<dbReference type="PROSITE" id="PS50215">
    <property type="entry name" value="ADAM_MEPRO"/>
    <property type="match status" value="2"/>
</dbReference>
<sequence length="599" mass="67321">MPRTILLFLALLFLVQKGSFGVELRRKVKQGNVSFVRIQKYTSKTLPPIFNGSGHSLGLDILMMADYSTLQGFIEMSNGDPHMGQVYTLEYLRAVFEQVKAIYNDIEISKQIIQMNMAGTFVALREDDCPMFSTAEDYESDVDNSTVFDNSTVGLDFEETNSTDWFQAMNFRMTLSVSAVRALNKFTGWLRKHRRYLPKHDHAILITKFDLLSPRGDSSTQGMAYVGNICQPGDSASIVEDVGAAATALIAAHELGHSWFQAMNFRMTLSVSAVRALNKFTGWLRKHRRYLPKHDHAILITKFDLLSPRGDSSTQGMAYVGNICQPGDSASIVEDVGAAATALIAAHELGHSLGAFHDGNPQSQDCPSFANFLMAVTVSGTEDFERFSNSRVMSPCSIRSIEKNLKSPLAKCIWKPKSNSHKLMKKFSDPREMIRTPGELIGLRQQCQITFGPHYGVCPSKDYFRGIDVCRRIWCKDRTKRRSEPCETRTYFPALDGTECGRTKILIRLGTNSFHLKVNVLANTTNFSGALEADVLTIQRDYRWCIGGRCVDNPKRLQECVDVNPKTCKMYSKIKLRHYCKAKDFSEICCRSCAQLKDL</sequence>
<keyword evidence="2" id="KW-0964">Secreted</keyword>
<evidence type="ECO:0000256" key="7">
    <source>
        <dbReference type="ARBA" id="ARBA00022833"/>
    </source>
</evidence>
<dbReference type="Proteomes" id="UP000024635">
    <property type="component" value="Unassembled WGS sequence"/>
</dbReference>
<keyword evidence="6" id="KW-0378">Hydrolase</keyword>
<feature type="binding site" evidence="11">
    <location>
        <position position="351"/>
    </location>
    <ligand>
        <name>Zn(2+)</name>
        <dbReference type="ChEBI" id="CHEBI:29105"/>
        <note>catalytic</note>
    </ligand>
</feature>
<feature type="domain" description="PLAC" evidence="14">
    <location>
        <begin position="556"/>
        <end position="597"/>
    </location>
</feature>
<dbReference type="GO" id="GO:0004222">
    <property type="term" value="F:metalloendopeptidase activity"/>
    <property type="evidence" value="ECO:0007669"/>
    <property type="project" value="InterPro"/>
</dbReference>
<feature type="domain" description="Peptidase M12B" evidence="13">
    <location>
        <begin position="259"/>
        <end position="417"/>
    </location>
</feature>
<feature type="active site" evidence="11">
    <location>
        <position position="348"/>
    </location>
</feature>
<evidence type="ECO:0000256" key="1">
    <source>
        <dbReference type="ARBA" id="ARBA00004498"/>
    </source>
</evidence>
<evidence type="ECO:0000256" key="9">
    <source>
        <dbReference type="ARBA" id="ARBA00023157"/>
    </source>
</evidence>
<evidence type="ECO:0000313" key="15">
    <source>
        <dbReference type="EMBL" id="EYC44847.1"/>
    </source>
</evidence>
<dbReference type="Gene3D" id="3.40.390.10">
    <property type="entry name" value="Collagenase (Catalytic Domain)"/>
    <property type="match status" value="2"/>
</dbReference>
<dbReference type="InterPro" id="IPR001590">
    <property type="entry name" value="Peptidase_M12B"/>
</dbReference>
<dbReference type="PROSITE" id="PS50900">
    <property type="entry name" value="PLAC"/>
    <property type="match status" value="1"/>
</dbReference>
<dbReference type="GO" id="GO:0046872">
    <property type="term" value="F:metal ion binding"/>
    <property type="evidence" value="ECO:0007669"/>
    <property type="project" value="UniProtKB-KW"/>
</dbReference>
<dbReference type="PANTHER" id="PTHR11905">
    <property type="entry name" value="ADAM A DISINTEGRIN AND METALLOPROTEASE DOMAIN"/>
    <property type="match status" value="1"/>
</dbReference>
<dbReference type="Gene3D" id="3.40.1620.60">
    <property type="match status" value="1"/>
</dbReference>
<dbReference type="Pfam" id="PF01421">
    <property type="entry name" value="Reprolysin"/>
    <property type="match status" value="2"/>
</dbReference>
<keyword evidence="10" id="KW-0325">Glycoprotein</keyword>
<feature type="chain" id="PRO_5001495091" description="Peptidase M12B domain-containing protein" evidence="12">
    <location>
        <begin position="22"/>
        <end position="599"/>
    </location>
</feature>
<gene>
    <name evidence="15" type="primary">Acey_s0448.g1649</name>
    <name evidence="15" type="synonym">Acey-mig-17</name>
    <name evidence="15" type="ORF">Y032_0448g1649</name>
</gene>
<keyword evidence="8" id="KW-0482">Metalloprotease</keyword>
<comment type="caution">
    <text evidence="15">The sequence shown here is derived from an EMBL/GenBank/DDBJ whole genome shotgun (WGS) entry which is preliminary data.</text>
</comment>
<feature type="domain" description="Peptidase M12B" evidence="13">
    <location>
        <begin position="165"/>
        <end position="258"/>
    </location>
</feature>
<keyword evidence="7 11" id="KW-0862">Zinc</keyword>
<dbReference type="OrthoDB" id="10035764at2759"/>
<dbReference type="EMBL" id="JARK01000048">
    <property type="protein sequence ID" value="EYC44847.1"/>
    <property type="molecule type" value="Genomic_DNA"/>
</dbReference>
<evidence type="ECO:0000256" key="10">
    <source>
        <dbReference type="ARBA" id="ARBA00023180"/>
    </source>
</evidence>
<dbReference type="InterPro" id="IPR041645">
    <property type="entry name" value="ADAMTS_CR_2"/>
</dbReference>
<name>A0A016WZZ6_9BILA</name>
<dbReference type="InterPro" id="IPR024079">
    <property type="entry name" value="MetalloPept_cat_dom_sf"/>
</dbReference>
<dbReference type="GO" id="GO:0006508">
    <property type="term" value="P:proteolysis"/>
    <property type="evidence" value="ECO:0007669"/>
    <property type="project" value="UniProtKB-KW"/>
</dbReference>
<feature type="binding site" evidence="11">
    <location>
        <position position="347"/>
    </location>
    <ligand>
        <name>Zn(2+)</name>
        <dbReference type="ChEBI" id="CHEBI:29105"/>
        <note>catalytic</note>
    </ligand>
</feature>
<protein>
    <recommendedName>
        <fullName evidence="17">Peptidase M12B domain-containing protein</fullName>
    </recommendedName>
</protein>
<dbReference type="InterPro" id="IPR010909">
    <property type="entry name" value="PLAC"/>
</dbReference>
<keyword evidence="2" id="KW-0272">Extracellular matrix</keyword>